<evidence type="ECO:0000256" key="1">
    <source>
        <dbReference type="SAM" id="SignalP"/>
    </source>
</evidence>
<name>A0ABX7VA81_9GAMM</name>
<dbReference type="EMBL" id="CP072425">
    <property type="protein sequence ID" value="QTL35389.1"/>
    <property type="molecule type" value="Genomic_DNA"/>
</dbReference>
<keyword evidence="1" id="KW-0732">Signal</keyword>
<dbReference type="RefSeq" id="WP_209052285.1">
    <property type="nucleotide sequence ID" value="NZ_CP072425.1"/>
</dbReference>
<sequence length="278" mass="30397">MKKPLIAVAALFLSHNALAVSNSMPTNCKYGRSAPYDVNAADVGTAVADGFEVYGNPYSPQAWSDFFDSLSTVLNSFDYLRVEVPKHVIRGSSFRAKGNLFDKYAYVHFHNSEKGHIGKDKSNLDSNSYHNMSFDRTNGYGLVWITRGELCSAEGVWVQNRPKTQYKSAPRSRYGNNVTVTVGWDLDKYSKVGRLGAGANARIWVQARGADGIGAGSSKAISTIKGSTTFSFQSSQAGLHTVDAWVYDGTFYSPALYLGRVDVEGTPLDRPCPTCPPY</sequence>
<reference evidence="2 3" key="1">
    <citation type="submission" date="2021-03" db="EMBL/GenBank/DDBJ databases">
        <title>Complete Genome of Pseudoalteromonas viridis Strain BBR56, a new biocontrol bacterial candidate.</title>
        <authorList>
            <person name="Handayani D.P."/>
            <person name="Isnansetyo A."/>
            <person name="Istiqomah I."/>
            <person name="Jumina J."/>
        </authorList>
    </citation>
    <scope>NUCLEOTIDE SEQUENCE [LARGE SCALE GENOMIC DNA]</scope>
    <source>
        <strain evidence="2 3">BBR56</strain>
    </source>
</reference>
<gene>
    <name evidence="2" type="ORF">J5X90_18065</name>
</gene>
<feature type="signal peptide" evidence="1">
    <location>
        <begin position="1"/>
        <end position="19"/>
    </location>
</feature>
<feature type="chain" id="PRO_5045384002" evidence="1">
    <location>
        <begin position="20"/>
        <end position="278"/>
    </location>
</feature>
<evidence type="ECO:0000313" key="3">
    <source>
        <dbReference type="Proteomes" id="UP000665025"/>
    </source>
</evidence>
<dbReference type="Proteomes" id="UP000665025">
    <property type="component" value="Chromosome 1"/>
</dbReference>
<organism evidence="2 3">
    <name type="scientific">Pseudoalteromonas viridis</name>
    <dbReference type="NCBI Taxonomy" id="339617"/>
    <lineage>
        <taxon>Bacteria</taxon>
        <taxon>Pseudomonadati</taxon>
        <taxon>Pseudomonadota</taxon>
        <taxon>Gammaproteobacteria</taxon>
        <taxon>Alteromonadales</taxon>
        <taxon>Pseudoalteromonadaceae</taxon>
        <taxon>Pseudoalteromonas</taxon>
    </lineage>
</organism>
<keyword evidence="3" id="KW-1185">Reference proteome</keyword>
<accession>A0ABX7VA81</accession>
<proteinExistence type="predicted"/>
<protein>
    <submittedName>
        <fullName evidence="2">Uncharacterized protein</fullName>
    </submittedName>
</protein>
<evidence type="ECO:0000313" key="2">
    <source>
        <dbReference type="EMBL" id="QTL35389.1"/>
    </source>
</evidence>